<reference evidence="8" key="2">
    <citation type="submission" date="2025-09" db="UniProtKB">
        <authorList>
            <consortium name="Ensembl"/>
        </authorList>
    </citation>
    <scope>IDENTIFICATION</scope>
</reference>
<dbReference type="PANTHER" id="PTHR24346">
    <property type="entry name" value="MAP/MICROTUBULE AFFINITY-REGULATING KINASE"/>
    <property type="match status" value="1"/>
</dbReference>
<dbReference type="Ensembl" id="ENSMALT00000024398.1">
    <property type="protein sequence ID" value="ENSMALP00000023946.1"/>
    <property type="gene ID" value="ENSMALG00000016687.1"/>
</dbReference>
<dbReference type="GO" id="GO:0050321">
    <property type="term" value="F:tau-protein kinase activity"/>
    <property type="evidence" value="ECO:0007669"/>
    <property type="project" value="TreeGrafter"/>
</dbReference>
<sequence length="325" mass="36809">TNLLVIRCGKLMKMHCRRCLIMTESGYLKSESMRQSPSERVIYDMAHNEKIISDLVLEIGQGNFSTVRLDIHALMKERAAVKVIDKLHQDQKNQPSTSPEISSMVKLWHPSVARLYKVIEINRKLYQVMEYGSGGDLLPRITTRRKLNNLKTKLCFAHVISAVRHMHDNNIICIMIRDFGFSTESSPSDPLNSFCGSPPYAVPQLLQWTLFRYLATIPFYRDNMGRLRSCIVQGSYTIPVYVPDLCQVVIKGMLQSVPADHSSLTHCLAEKDCVAYVMLPLSSAHFAQAKQALCVEEQEVQSFAVGPRYCASSFPKQQCSVLETM</sequence>
<accession>A0A3Q3R0H6</accession>
<organism evidence="8 9">
    <name type="scientific">Monopterus albus</name>
    <name type="common">Swamp eel</name>
    <dbReference type="NCBI Taxonomy" id="43700"/>
    <lineage>
        <taxon>Eukaryota</taxon>
        <taxon>Metazoa</taxon>
        <taxon>Chordata</taxon>
        <taxon>Craniata</taxon>
        <taxon>Vertebrata</taxon>
        <taxon>Euteleostomi</taxon>
        <taxon>Actinopterygii</taxon>
        <taxon>Neopterygii</taxon>
        <taxon>Teleostei</taxon>
        <taxon>Neoteleostei</taxon>
        <taxon>Acanthomorphata</taxon>
        <taxon>Anabantaria</taxon>
        <taxon>Synbranchiformes</taxon>
        <taxon>Synbranchidae</taxon>
        <taxon>Monopterus</taxon>
    </lineage>
</organism>
<dbReference type="EC" id="2.7.11.1" evidence="1"/>
<keyword evidence="6" id="KW-0067">ATP-binding</keyword>
<evidence type="ECO:0000256" key="3">
    <source>
        <dbReference type="ARBA" id="ARBA00022679"/>
    </source>
</evidence>
<reference evidence="8" key="1">
    <citation type="submission" date="2025-08" db="UniProtKB">
        <authorList>
            <consortium name="Ensembl"/>
        </authorList>
    </citation>
    <scope>IDENTIFICATION</scope>
</reference>
<dbReference type="GO" id="GO:0000226">
    <property type="term" value="P:microtubule cytoskeleton organization"/>
    <property type="evidence" value="ECO:0007669"/>
    <property type="project" value="TreeGrafter"/>
</dbReference>
<dbReference type="Proteomes" id="UP000261600">
    <property type="component" value="Unplaced"/>
</dbReference>
<name>A0A3Q3R0H6_MONAL</name>
<dbReference type="InterPro" id="IPR011009">
    <property type="entry name" value="Kinase-like_dom_sf"/>
</dbReference>
<dbReference type="GO" id="GO:0005524">
    <property type="term" value="F:ATP binding"/>
    <property type="evidence" value="ECO:0007669"/>
    <property type="project" value="UniProtKB-KW"/>
</dbReference>
<dbReference type="SMART" id="SM00220">
    <property type="entry name" value="S_TKc"/>
    <property type="match status" value="1"/>
</dbReference>
<dbReference type="GO" id="GO:0035556">
    <property type="term" value="P:intracellular signal transduction"/>
    <property type="evidence" value="ECO:0007669"/>
    <property type="project" value="TreeGrafter"/>
</dbReference>
<evidence type="ECO:0000256" key="6">
    <source>
        <dbReference type="ARBA" id="ARBA00022840"/>
    </source>
</evidence>
<evidence type="ECO:0000256" key="2">
    <source>
        <dbReference type="ARBA" id="ARBA00022527"/>
    </source>
</evidence>
<proteinExistence type="predicted"/>
<evidence type="ECO:0000256" key="1">
    <source>
        <dbReference type="ARBA" id="ARBA00012513"/>
    </source>
</evidence>
<keyword evidence="5" id="KW-0418">Kinase</keyword>
<dbReference type="Gene3D" id="1.10.510.10">
    <property type="entry name" value="Transferase(Phosphotransferase) domain 1"/>
    <property type="match status" value="1"/>
</dbReference>
<evidence type="ECO:0000313" key="8">
    <source>
        <dbReference type="Ensembl" id="ENSMALP00000023946.1"/>
    </source>
</evidence>
<dbReference type="GO" id="GO:0005737">
    <property type="term" value="C:cytoplasm"/>
    <property type="evidence" value="ECO:0007669"/>
    <property type="project" value="TreeGrafter"/>
</dbReference>
<evidence type="ECO:0000259" key="7">
    <source>
        <dbReference type="PROSITE" id="PS50011"/>
    </source>
</evidence>
<protein>
    <recommendedName>
        <fullName evidence="1">non-specific serine/threonine protein kinase</fullName>
        <ecNumber evidence="1">2.7.11.1</ecNumber>
    </recommendedName>
</protein>
<evidence type="ECO:0000256" key="4">
    <source>
        <dbReference type="ARBA" id="ARBA00022741"/>
    </source>
</evidence>
<evidence type="ECO:0000256" key="5">
    <source>
        <dbReference type="ARBA" id="ARBA00022777"/>
    </source>
</evidence>
<keyword evidence="4" id="KW-0547">Nucleotide-binding</keyword>
<keyword evidence="9" id="KW-1185">Reference proteome</keyword>
<dbReference type="SUPFAM" id="SSF56112">
    <property type="entry name" value="Protein kinase-like (PK-like)"/>
    <property type="match status" value="1"/>
</dbReference>
<keyword evidence="3" id="KW-0808">Transferase</keyword>
<dbReference type="AlphaFoldDB" id="A0A3Q3R0H6"/>
<dbReference type="PANTHER" id="PTHR24346:SF105">
    <property type="entry name" value="SERINE_THREONINE-PROTEIN KINASE NIM1-LIKE ISOFORM X1"/>
    <property type="match status" value="1"/>
</dbReference>
<dbReference type="Pfam" id="PF00069">
    <property type="entry name" value="Pkinase"/>
    <property type="match status" value="1"/>
</dbReference>
<feature type="domain" description="Protein kinase" evidence="7">
    <location>
        <begin position="53"/>
        <end position="325"/>
    </location>
</feature>
<dbReference type="STRING" id="43700.ENSMALP00000023946"/>
<dbReference type="InterPro" id="IPR000719">
    <property type="entry name" value="Prot_kinase_dom"/>
</dbReference>
<keyword evidence="2" id="KW-0723">Serine/threonine-protein kinase</keyword>
<evidence type="ECO:0000313" key="9">
    <source>
        <dbReference type="Proteomes" id="UP000261600"/>
    </source>
</evidence>
<dbReference type="PROSITE" id="PS50011">
    <property type="entry name" value="PROTEIN_KINASE_DOM"/>
    <property type="match status" value="1"/>
</dbReference>